<protein>
    <submittedName>
        <fullName evidence="2">Uncharacterized protein</fullName>
    </submittedName>
</protein>
<dbReference type="AlphaFoldDB" id="Q657P6"/>
<organism evidence="2">
    <name type="scientific">Oryza sativa subsp. japonica</name>
    <name type="common">Rice</name>
    <dbReference type="NCBI Taxonomy" id="39947"/>
    <lineage>
        <taxon>Eukaryota</taxon>
        <taxon>Viridiplantae</taxon>
        <taxon>Streptophyta</taxon>
        <taxon>Embryophyta</taxon>
        <taxon>Tracheophyta</taxon>
        <taxon>Spermatophyta</taxon>
        <taxon>Magnoliopsida</taxon>
        <taxon>Liliopsida</taxon>
        <taxon>Poales</taxon>
        <taxon>Poaceae</taxon>
        <taxon>BOP clade</taxon>
        <taxon>Oryzoideae</taxon>
        <taxon>Oryzeae</taxon>
        <taxon>Oryzinae</taxon>
        <taxon>Oryza</taxon>
        <taxon>Oryza sativa</taxon>
    </lineage>
</organism>
<dbReference type="Proteomes" id="UP000817658">
    <property type="component" value="Chromosome 1"/>
</dbReference>
<feature type="region of interest" description="Disordered" evidence="1">
    <location>
        <begin position="80"/>
        <end position="121"/>
    </location>
</feature>
<name>Q657P6_ORYSJ</name>
<reference evidence="2" key="1">
    <citation type="journal article" date="2002" name="Nature">
        <title>The genome sequence and structure of rice chromosome 1.</title>
        <authorList>
            <person name="Sasaki T."/>
            <person name="Matsumoto T."/>
            <person name="Yamamoto K."/>
            <person name="Sakata K."/>
            <person name="Baba T."/>
            <person name="Katayose Y."/>
            <person name="Wu J."/>
            <person name="Niimura Y."/>
            <person name="Cheng Z."/>
            <person name="Nagamura Y."/>
            <person name="Antonio B.A."/>
            <person name="Kanamori H."/>
            <person name="Hosokawa S."/>
            <person name="Masukawa M."/>
            <person name="Arikawa K."/>
            <person name="Chiden Y."/>
            <person name="Hayashi M."/>
            <person name="Okamoto M."/>
            <person name="Ando T."/>
            <person name="Aoki H."/>
            <person name="Arita K."/>
            <person name="Hamada M."/>
            <person name="Harada C."/>
            <person name="Hijishita S."/>
            <person name="Honda M."/>
            <person name="Ichikawa Y."/>
            <person name="Idonuma A."/>
            <person name="Iijima M."/>
            <person name="Ikeda M."/>
            <person name="Ikeno M."/>
            <person name="Itoh S."/>
            <person name="Itoh T."/>
            <person name="Itoh Y."/>
            <person name="Itoh Y."/>
            <person name="Iwabuchi A."/>
            <person name="Kamiya K."/>
            <person name="Karasawa W."/>
            <person name="Katagiri S."/>
            <person name="Kikuta A."/>
            <person name="Kobayashi N."/>
            <person name="Kono I."/>
            <person name="Machita K."/>
            <person name="Maehara T."/>
            <person name="Mizuno H."/>
            <person name="Mizubayashi T."/>
            <person name="Mukai Y."/>
            <person name="Nagasaki H."/>
            <person name="Nakashima M."/>
            <person name="Nakama Y."/>
            <person name="Nakamichi Y."/>
            <person name="Nakamura M."/>
            <person name="Namiki N."/>
            <person name="Negishi M."/>
            <person name="Ohta I."/>
            <person name="Ono N."/>
            <person name="Saji S."/>
            <person name="Sakai K."/>
            <person name="Shibata M."/>
            <person name="Shimokawa T."/>
            <person name="Shomura A."/>
            <person name="Song J."/>
            <person name="Takazaki Y."/>
            <person name="Terasawa K."/>
            <person name="Tsuji K."/>
            <person name="Waki K."/>
            <person name="Yamagata H."/>
            <person name="Yamane H."/>
            <person name="Yoshiki S."/>
            <person name="Yoshihara R."/>
            <person name="Yukawa K."/>
            <person name="Zhong H."/>
            <person name="Iwama H."/>
            <person name="Endo T."/>
            <person name="Ito H."/>
            <person name="Hahn J.H."/>
            <person name="Kim H.I."/>
            <person name="Eun M.Y."/>
            <person name="Yano M."/>
            <person name="Jiang J."/>
            <person name="Gojobori T."/>
        </authorList>
    </citation>
    <scope>NUCLEOTIDE SEQUENCE [LARGE SCALE GENOMIC DNA]</scope>
</reference>
<evidence type="ECO:0000256" key="1">
    <source>
        <dbReference type="SAM" id="MobiDB-lite"/>
    </source>
</evidence>
<sequence length="139" mass="15099">MAACHSASEVGRAENRGYLHVFLLAPLSIYDATAGGAGYYAQCCYTLGIGSQVNNKRELGICPVGGWHEALRPNLPKPMAKAMEQERRKAKSRTSARPGASQAKGARRRLSTEGGRLRLDKFTPARAEEAFLAHQAWGQ</sequence>
<evidence type="ECO:0000313" key="2">
    <source>
        <dbReference type="EMBL" id="BAD44972.1"/>
    </source>
</evidence>
<dbReference type="EMBL" id="AP002953">
    <property type="protein sequence ID" value="BAD44972.1"/>
    <property type="molecule type" value="Genomic_DNA"/>
</dbReference>
<accession>Q657P6</accession>
<proteinExistence type="predicted"/>
<gene>
    <name evidence="2" type="primary">P0426D06.10</name>
</gene>